<proteinExistence type="predicted"/>
<comment type="caution">
    <text evidence="2">The sequence shown here is derived from an EMBL/GenBank/DDBJ whole genome shotgun (WGS) entry which is preliminary data.</text>
</comment>
<protein>
    <submittedName>
        <fullName evidence="2">Uncharacterized protein</fullName>
    </submittedName>
</protein>
<keyword evidence="1" id="KW-0472">Membrane</keyword>
<accession>A0ABT3Y1F5</accession>
<name>A0ABT3Y1F5_9FLAO</name>
<keyword evidence="3" id="KW-1185">Reference proteome</keyword>
<feature type="transmembrane region" description="Helical" evidence="1">
    <location>
        <begin position="49"/>
        <end position="67"/>
    </location>
</feature>
<evidence type="ECO:0000256" key="1">
    <source>
        <dbReference type="SAM" id="Phobius"/>
    </source>
</evidence>
<organism evidence="2 3">
    <name type="scientific">Chryseobacterium luquanense</name>
    <dbReference type="NCBI Taxonomy" id="2983766"/>
    <lineage>
        <taxon>Bacteria</taxon>
        <taxon>Pseudomonadati</taxon>
        <taxon>Bacteroidota</taxon>
        <taxon>Flavobacteriia</taxon>
        <taxon>Flavobacteriales</taxon>
        <taxon>Weeksellaceae</taxon>
        <taxon>Chryseobacterium group</taxon>
        <taxon>Chryseobacterium</taxon>
    </lineage>
</organism>
<dbReference type="RefSeq" id="WP_267280590.1">
    <property type="nucleotide sequence ID" value="NZ_JAOVZV010000003.1"/>
</dbReference>
<keyword evidence="1" id="KW-1133">Transmembrane helix</keyword>
<evidence type="ECO:0000313" key="2">
    <source>
        <dbReference type="EMBL" id="MCX8531971.1"/>
    </source>
</evidence>
<evidence type="ECO:0000313" key="3">
    <source>
        <dbReference type="Proteomes" id="UP001070176"/>
    </source>
</evidence>
<keyword evidence="1" id="KW-0812">Transmembrane</keyword>
<sequence>MKFSVISILLSLITILLSIKVNVNILNYYLSTDGKTQALFGLTELKYSYKYYFLIISLISSLFLFLAFKTKELKKFKYLGIFILSSGIASVFIGFWKWFV</sequence>
<dbReference type="Proteomes" id="UP001070176">
    <property type="component" value="Unassembled WGS sequence"/>
</dbReference>
<feature type="transmembrane region" description="Helical" evidence="1">
    <location>
        <begin position="79"/>
        <end position="99"/>
    </location>
</feature>
<dbReference type="EMBL" id="JAOVZV010000003">
    <property type="protein sequence ID" value="MCX8531971.1"/>
    <property type="molecule type" value="Genomic_DNA"/>
</dbReference>
<gene>
    <name evidence="2" type="ORF">OEA66_06365</name>
</gene>
<reference evidence="2" key="1">
    <citation type="submission" date="2022-10" db="EMBL/GenBank/DDBJ databases">
        <title>Chryseobacterium sp. nov., a novel bacterial species.</title>
        <authorList>
            <person name="Cao Y."/>
        </authorList>
    </citation>
    <scope>NUCLEOTIDE SEQUENCE</scope>
    <source>
        <strain evidence="2">KC 927</strain>
    </source>
</reference>